<dbReference type="PANTHER" id="PTHR22642">
    <property type="entry name" value="IMIDAZOLONEPROPIONASE"/>
    <property type="match status" value="1"/>
</dbReference>
<dbReference type="STRING" id="155417.A0A4Q4TEZ5"/>
<dbReference type="SUPFAM" id="SSF51338">
    <property type="entry name" value="Composite domain of metallo-dependent hydrolases"/>
    <property type="match status" value="1"/>
</dbReference>
<dbReference type="Pfam" id="PF07969">
    <property type="entry name" value="Amidohydro_3"/>
    <property type="match status" value="1"/>
</dbReference>
<dbReference type="Gene3D" id="3.20.20.140">
    <property type="entry name" value="Metal-dependent hydrolases"/>
    <property type="match status" value="1"/>
</dbReference>
<proteinExistence type="predicted"/>
<protein>
    <recommendedName>
        <fullName evidence="1">Amidohydrolase 3 domain-containing protein</fullName>
    </recommendedName>
</protein>
<dbReference type="PANTHER" id="PTHR22642:SF20">
    <property type="entry name" value="AMIDOHYDROLASE 3 DOMAIN-CONTAINING PROTEIN"/>
    <property type="match status" value="1"/>
</dbReference>
<keyword evidence="3" id="KW-1185">Reference proteome</keyword>
<dbReference type="InterPro" id="IPR032466">
    <property type="entry name" value="Metal_Hydrolase"/>
</dbReference>
<reference evidence="2 3" key="1">
    <citation type="submission" date="2018-06" db="EMBL/GenBank/DDBJ databases">
        <title>Complete Genomes of Monosporascus.</title>
        <authorList>
            <person name="Robinson A.J."/>
            <person name="Natvig D.O."/>
        </authorList>
    </citation>
    <scope>NUCLEOTIDE SEQUENCE [LARGE SCALE GENOMIC DNA]</scope>
    <source>
        <strain evidence="2 3">CBS 110550</strain>
    </source>
</reference>
<dbReference type="InterPro" id="IPR011059">
    <property type="entry name" value="Metal-dep_hydrolase_composite"/>
</dbReference>
<feature type="domain" description="Amidohydrolase 3" evidence="1">
    <location>
        <begin position="57"/>
        <end position="513"/>
    </location>
</feature>
<dbReference type="AlphaFoldDB" id="A0A4Q4TEZ5"/>
<evidence type="ECO:0000313" key="2">
    <source>
        <dbReference type="EMBL" id="RYP04070.1"/>
    </source>
</evidence>
<dbReference type="SUPFAM" id="SSF51556">
    <property type="entry name" value="Metallo-dependent hydrolases"/>
    <property type="match status" value="1"/>
</dbReference>
<dbReference type="InterPro" id="IPR033932">
    <property type="entry name" value="YtcJ-like"/>
</dbReference>
<dbReference type="InterPro" id="IPR013108">
    <property type="entry name" value="Amidohydro_3"/>
</dbReference>
<evidence type="ECO:0000313" key="3">
    <source>
        <dbReference type="Proteomes" id="UP000293360"/>
    </source>
</evidence>
<accession>A0A4Q4TEZ5</accession>
<evidence type="ECO:0000259" key="1">
    <source>
        <dbReference type="Pfam" id="PF07969"/>
    </source>
</evidence>
<gene>
    <name evidence="2" type="ORF">DL764_004700</name>
</gene>
<name>A0A4Q4TEZ5_9PEZI</name>
<comment type="caution">
    <text evidence="2">The sequence shown here is derived from an EMBL/GenBank/DDBJ whole genome shotgun (WGS) entry which is preliminary data.</text>
</comment>
<dbReference type="EMBL" id="QJNU01000229">
    <property type="protein sequence ID" value="RYP04070.1"/>
    <property type="molecule type" value="Genomic_DNA"/>
</dbReference>
<dbReference type="OrthoDB" id="3501663at2759"/>
<dbReference type="Gene3D" id="2.30.40.10">
    <property type="entry name" value="Urease, subunit C, domain 1"/>
    <property type="match status" value="1"/>
</dbReference>
<dbReference type="Gene3D" id="3.10.310.70">
    <property type="match status" value="1"/>
</dbReference>
<sequence length="515" mass="55560">MSTLFHNGRFFQSGPRGENHRFTECVLADGAGTITHVGLPSDPQIAEAEAAGVTKHDMKGHVVLPGFIDGHMHLLMMGQSLEKCDLDWCRNLQDIRMAIKEFAVRNPSAKRILCKGWMHSMTDGQALASMIDDLDLRPIFIDSKDLHSTWCNTAALAEMGVQSMPSPEGGEIHRDADGKASGLLSEAAVVTLVWPHIARVASMEERISAIKGAVAAYNAVGYTGLIEMAMDENAWEALQILRQRETLPIRFAVHWLITPSKTEAENLAQIDRAIELNRQFSADTSPDCRVVGIKVITDGVIDSCTAALTEPYSSNGASCGPIWSPEELGPVVKTADAAGLQVALHAIGDLAVRNAIDALEHNAAPGGQRRHRIEHLELTSPEDAARLGRLGITASVQPVHADPSILRAWPALLSPRRCARAFAYREFVDDGAVLAIGSDAPTAPYPPLRNLHTAATRRSAREPLLADRVNPEFALELAAAVAAATAGSAYSCFADRWAGRLEVGRSADFAVVDME</sequence>
<dbReference type="CDD" id="cd01300">
    <property type="entry name" value="YtcJ_like"/>
    <property type="match status" value="1"/>
</dbReference>
<dbReference type="Proteomes" id="UP000293360">
    <property type="component" value="Unassembled WGS sequence"/>
</dbReference>
<dbReference type="GO" id="GO:0016810">
    <property type="term" value="F:hydrolase activity, acting on carbon-nitrogen (but not peptide) bonds"/>
    <property type="evidence" value="ECO:0007669"/>
    <property type="project" value="InterPro"/>
</dbReference>
<organism evidence="2 3">
    <name type="scientific">Monosporascus ibericus</name>
    <dbReference type="NCBI Taxonomy" id="155417"/>
    <lineage>
        <taxon>Eukaryota</taxon>
        <taxon>Fungi</taxon>
        <taxon>Dikarya</taxon>
        <taxon>Ascomycota</taxon>
        <taxon>Pezizomycotina</taxon>
        <taxon>Sordariomycetes</taxon>
        <taxon>Xylariomycetidae</taxon>
        <taxon>Xylariales</taxon>
        <taxon>Xylariales incertae sedis</taxon>
        <taxon>Monosporascus</taxon>
    </lineage>
</organism>